<dbReference type="Proteomes" id="UP000076532">
    <property type="component" value="Unassembled WGS sequence"/>
</dbReference>
<gene>
    <name evidence="2" type="ORF">FIBSPDRAFT_1041942</name>
</gene>
<reference evidence="2 3" key="1">
    <citation type="journal article" date="2016" name="Mol. Biol. Evol.">
        <title>Comparative Genomics of Early-Diverging Mushroom-Forming Fungi Provides Insights into the Origins of Lignocellulose Decay Capabilities.</title>
        <authorList>
            <person name="Nagy L.G."/>
            <person name="Riley R."/>
            <person name="Tritt A."/>
            <person name="Adam C."/>
            <person name="Daum C."/>
            <person name="Floudas D."/>
            <person name="Sun H."/>
            <person name="Yadav J.S."/>
            <person name="Pangilinan J."/>
            <person name="Larsson K.H."/>
            <person name="Matsuura K."/>
            <person name="Barry K."/>
            <person name="Labutti K."/>
            <person name="Kuo R."/>
            <person name="Ohm R.A."/>
            <person name="Bhattacharya S.S."/>
            <person name="Shirouzu T."/>
            <person name="Yoshinaga Y."/>
            <person name="Martin F.M."/>
            <person name="Grigoriev I.V."/>
            <person name="Hibbett D.S."/>
        </authorList>
    </citation>
    <scope>NUCLEOTIDE SEQUENCE [LARGE SCALE GENOMIC DNA]</scope>
    <source>
        <strain evidence="2 3">CBS 109695</strain>
    </source>
</reference>
<keyword evidence="1" id="KW-1133">Transmembrane helix</keyword>
<dbReference type="STRING" id="436010.A0A166NB43"/>
<evidence type="ECO:0008006" key="4">
    <source>
        <dbReference type="Google" id="ProtNLM"/>
    </source>
</evidence>
<sequence length="69" mass="8257">MGHGYVKTDPAIERWNTMREEAFYRFRFNSRTTKITMVALVLIPGSLFYFCNTKHLKWDWTAKRKGEPL</sequence>
<dbReference type="OrthoDB" id="15108at2759"/>
<accession>A0A166NB43</accession>
<evidence type="ECO:0000313" key="3">
    <source>
        <dbReference type="Proteomes" id="UP000076532"/>
    </source>
</evidence>
<evidence type="ECO:0000313" key="2">
    <source>
        <dbReference type="EMBL" id="KZP24828.1"/>
    </source>
</evidence>
<dbReference type="EMBL" id="KV417524">
    <property type="protein sequence ID" value="KZP24828.1"/>
    <property type="molecule type" value="Genomic_DNA"/>
</dbReference>
<organism evidence="2 3">
    <name type="scientific">Athelia psychrophila</name>
    <dbReference type="NCBI Taxonomy" id="1759441"/>
    <lineage>
        <taxon>Eukaryota</taxon>
        <taxon>Fungi</taxon>
        <taxon>Dikarya</taxon>
        <taxon>Basidiomycota</taxon>
        <taxon>Agaricomycotina</taxon>
        <taxon>Agaricomycetes</taxon>
        <taxon>Agaricomycetidae</taxon>
        <taxon>Atheliales</taxon>
        <taxon>Atheliaceae</taxon>
        <taxon>Athelia</taxon>
    </lineage>
</organism>
<dbReference type="PANTHER" id="PTHR39476">
    <property type="entry name" value="NADH:UBIQUINONE OXIDOREDUCTASE 6.6KD SUBUNIT"/>
    <property type="match status" value="1"/>
</dbReference>
<keyword evidence="3" id="KW-1185">Reference proteome</keyword>
<name>A0A166NB43_9AGAM</name>
<dbReference type="PANTHER" id="PTHR39476:SF1">
    <property type="entry name" value="NADH DEHYDROGENASE [UBIQUINONE] 1 BETA SUBCOMPLEX SUBUNIT 4"/>
    <property type="match status" value="1"/>
</dbReference>
<keyword evidence="1" id="KW-0472">Membrane</keyword>
<dbReference type="AlphaFoldDB" id="A0A166NB43"/>
<proteinExistence type="predicted"/>
<protein>
    <recommendedName>
        <fullName evidence="4">Complex I-B15</fullName>
    </recommendedName>
</protein>
<evidence type="ECO:0000256" key="1">
    <source>
        <dbReference type="SAM" id="Phobius"/>
    </source>
</evidence>
<keyword evidence="1" id="KW-0812">Transmembrane</keyword>
<feature type="transmembrane region" description="Helical" evidence="1">
    <location>
        <begin position="35"/>
        <end position="51"/>
    </location>
</feature>